<dbReference type="Pfam" id="PF07690">
    <property type="entry name" value="MFS_1"/>
    <property type="match status" value="1"/>
</dbReference>
<protein>
    <recommendedName>
        <fullName evidence="9">Major facilitator superfamily (MFS) profile domain-containing protein</fullName>
    </recommendedName>
</protein>
<organism evidence="10">
    <name type="scientific">Arion vulgaris</name>
    <dbReference type="NCBI Taxonomy" id="1028688"/>
    <lineage>
        <taxon>Eukaryota</taxon>
        <taxon>Metazoa</taxon>
        <taxon>Spiralia</taxon>
        <taxon>Lophotrochozoa</taxon>
        <taxon>Mollusca</taxon>
        <taxon>Gastropoda</taxon>
        <taxon>Heterobranchia</taxon>
        <taxon>Euthyneura</taxon>
        <taxon>Panpulmonata</taxon>
        <taxon>Eupulmonata</taxon>
        <taxon>Stylommatophora</taxon>
        <taxon>Helicina</taxon>
        <taxon>Arionoidea</taxon>
        <taxon>Arionidae</taxon>
        <taxon>Arion</taxon>
    </lineage>
</organism>
<dbReference type="InterPro" id="IPR020846">
    <property type="entry name" value="MFS_dom"/>
</dbReference>
<evidence type="ECO:0000256" key="8">
    <source>
        <dbReference type="SAM" id="Phobius"/>
    </source>
</evidence>
<keyword evidence="7 8" id="KW-0472">Membrane</keyword>
<comment type="similarity">
    <text evidence="2">Belongs to the major facilitator superfamily. Organophosphate:Pi antiporter (OPA) (TC 2.A.1.4) family.</text>
</comment>
<comment type="subcellular location">
    <subcellularLocation>
        <location evidence="1">Membrane</location>
        <topology evidence="1">Multi-pass membrane protein</topology>
    </subcellularLocation>
</comment>
<dbReference type="EMBL" id="HACG01024305">
    <property type="protein sequence ID" value="CEK71170.1"/>
    <property type="molecule type" value="Transcribed_RNA"/>
</dbReference>
<evidence type="ECO:0000256" key="4">
    <source>
        <dbReference type="ARBA" id="ARBA00022597"/>
    </source>
</evidence>
<feature type="transmembrane region" description="Helical" evidence="8">
    <location>
        <begin position="76"/>
        <end position="99"/>
    </location>
</feature>
<feature type="transmembrane region" description="Helical" evidence="8">
    <location>
        <begin position="238"/>
        <end position="261"/>
    </location>
</feature>
<evidence type="ECO:0000256" key="3">
    <source>
        <dbReference type="ARBA" id="ARBA00022448"/>
    </source>
</evidence>
<dbReference type="InterPro" id="IPR011701">
    <property type="entry name" value="MFS"/>
</dbReference>
<dbReference type="PANTHER" id="PTHR43184">
    <property type="entry name" value="MAJOR FACILITATOR SUPERFAMILY TRANSPORTER 16, ISOFORM B"/>
    <property type="match status" value="1"/>
</dbReference>
<evidence type="ECO:0000256" key="1">
    <source>
        <dbReference type="ARBA" id="ARBA00004141"/>
    </source>
</evidence>
<dbReference type="GO" id="GO:0022857">
    <property type="term" value="F:transmembrane transporter activity"/>
    <property type="evidence" value="ECO:0007669"/>
    <property type="project" value="InterPro"/>
</dbReference>
<dbReference type="InterPro" id="IPR000849">
    <property type="entry name" value="Sugar_P_transporter"/>
</dbReference>
<accession>A0A0B6ZTT0</accession>
<evidence type="ECO:0000313" key="10">
    <source>
        <dbReference type="EMBL" id="CEK71170.1"/>
    </source>
</evidence>
<evidence type="ECO:0000259" key="9">
    <source>
        <dbReference type="PROSITE" id="PS50850"/>
    </source>
</evidence>
<keyword evidence="4" id="KW-0762">Sugar transport</keyword>
<dbReference type="GO" id="GO:0016020">
    <property type="term" value="C:membrane"/>
    <property type="evidence" value="ECO:0007669"/>
    <property type="project" value="UniProtKB-SubCell"/>
</dbReference>
<feature type="transmembrane region" description="Helical" evidence="8">
    <location>
        <begin position="206"/>
        <end position="226"/>
    </location>
</feature>
<evidence type="ECO:0000256" key="7">
    <source>
        <dbReference type="ARBA" id="ARBA00023136"/>
    </source>
</evidence>
<name>A0A0B6ZTT0_9EUPU</name>
<gene>
    <name evidence="10" type="primary">ORF77215</name>
</gene>
<evidence type="ECO:0000256" key="5">
    <source>
        <dbReference type="ARBA" id="ARBA00022692"/>
    </source>
</evidence>
<keyword evidence="5 8" id="KW-0812">Transmembrane</keyword>
<evidence type="ECO:0000256" key="2">
    <source>
        <dbReference type="ARBA" id="ARBA00009598"/>
    </source>
</evidence>
<feature type="transmembrane region" description="Helical" evidence="8">
    <location>
        <begin position="20"/>
        <end position="44"/>
    </location>
</feature>
<dbReference type="Gene3D" id="1.20.1250.20">
    <property type="entry name" value="MFS general substrate transporter like domains"/>
    <property type="match status" value="2"/>
</dbReference>
<dbReference type="PANTHER" id="PTHR43184:SF30">
    <property type="entry name" value="MFS DOMAIN-CONTAINING PROTEIN"/>
    <property type="match status" value="1"/>
</dbReference>
<keyword evidence="3" id="KW-0813">Transport</keyword>
<reference evidence="10" key="1">
    <citation type="submission" date="2014-12" db="EMBL/GenBank/DDBJ databases">
        <title>Insight into the proteome of Arion vulgaris.</title>
        <authorList>
            <person name="Aradska J."/>
            <person name="Bulat T."/>
            <person name="Smidak R."/>
            <person name="Sarate P."/>
            <person name="Gangsoo J."/>
            <person name="Sialana F."/>
            <person name="Bilban M."/>
            <person name="Lubec G."/>
        </authorList>
    </citation>
    <scope>NUCLEOTIDE SEQUENCE</scope>
    <source>
        <tissue evidence="10">Skin</tissue>
    </source>
</reference>
<dbReference type="AlphaFoldDB" id="A0A0B6ZTT0"/>
<dbReference type="InterPro" id="IPR036259">
    <property type="entry name" value="MFS_trans_sf"/>
</dbReference>
<dbReference type="PROSITE" id="PS50850">
    <property type="entry name" value="MFS"/>
    <property type="match status" value="1"/>
</dbReference>
<keyword evidence="6 8" id="KW-1133">Transmembrane helix</keyword>
<dbReference type="PIRSF" id="PIRSF002808">
    <property type="entry name" value="Hexose_phosphate_transp"/>
    <property type="match status" value="1"/>
</dbReference>
<evidence type="ECO:0000256" key="6">
    <source>
        <dbReference type="ARBA" id="ARBA00022989"/>
    </source>
</evidence>
<sequence length="368" mass="40031">MQIILGPVGAKFGARKTFGICLILSSLSMISFGYFSSFGFWFFLLFLNGTAQAQCWPNCTKGLLCWFSDAVRNSMFGMFGTCAFAGGVIGTMFAVYLQANHGWRSVYFYPSLIVFVMGCLVLLLFNQPEEVSIDVPGRGIDKREPLASSSGTALQKPTMLDLWRLPMIPEISTAVFCLKVVRYCMYMWLPMYLLQALNYSKSMAGIFSTVFEIGGVSGSALIGFALDRYYSGRTLYGIGIFVLISTVALVLFIITSSWGVFINSLFMFIAGAFNAGPDILLCGTVPAEVVEKQNKNAATATIGLVNGFGSIGTCIEGPIIGIITLYTGWSGMFYLMIGLSALGTLATYRAAFINSRINQSTPEFIDGV</sequence>
<feature type="transmembrane region" description="Helical" evidence="8">
    <location>
        <begin position="332"/>
        <end position="351"/>
    </location>
</feature>
<feature type="transmembrane region" description="Helical" evidence="8">
    <location>
        <begin position="302"/>
        <end position="326"/>
    </location>
</feature>
<feature type="transmembrane region" description="Helical" evidence="8">
    <location>
        <begin position="106"/>
        <end position="125"/>
    </location>
</feature>
<proteinExistence type="inferred from homology"/>
<feature type="domain" description="Major facilitator superfamily (MFS) profile" evidence="9">
    <location>
        <begin position="1"/>
        <end position="355"/>
    </location>
</feature>
<dbReference type="SUPFAM" id="SSF103473">
    <property type="entry name" value="MFS general substrate transporter"/>
    <property type="match status" value="1"/>
</dbReference>